<sequence length="110" mass="12361">TASTATNGESRNLVVCIDGTSNQFGQNNTNVVKLFASIDLDAGKGHPKQFAYYTSGIGTRPKSVHIFNRMERAVSDKFDMAIAWNMEEIVKDAYGWLARMYQKGDRIYLF</sequence>
<dbReference type="OrthoDB" id="538223at2759"/>
<keyword evidence="3" id="KW-1185">Reference proteome</keyword>
<dbReference type="HOGENOM" id="CLU_144272_0_0_1"/>
<dbReference type="Pfam" id="PF09994">
    <property type="entry name" value="T6SS_Tle1-like_cat"/>
    <property type="match status" value="1"/>
</dbReference>
<name>A0A0C9VKA9_9AGAM</name>
<gene>
    <name evidence="2" type="ORF">HYDPIDRAFT_56186</name>
</gene>
<dbReference type="EMBL" id="KN840045">
    <property type="protein sequence ID" value="KIJ57935.1"/>
    <property type="molecule type" value="Genomic_DNA"/>
</dbReference>
<organism evidence="2 3">
    <name type="scientific">Hydnomerulius pinastri MD-312</name>
    <dbReference type="NCBI Taxonomy" id="994086"/>
    <lineage>
        <taxon>Eukaryota</taxon>
        <taxon>Fungi</taxon>
        <taxon>Dikarya</taxon>
        <taxon>Basidiomycota</taxon>
        <taxon>Agaricomycotina</taxon>
        <taxon>Agaricomycetes</taxon>
        <taxon>Agaricomycetidae</taxon>
        <taxon>Boletales</taxon>
        <taxon>Boletales incertae sedis</taxon>
        <taxon>Leucogyrophana</taxon>
    </lineage>
</organism>
<evidence type="ECO:0000313" key="2">
    <source>
        <dbReference type="EMBL" id="KIJ57935.1"/>
    </source>
</evidence>
<protein>
    <recommendedName>
        <fullName evidence="1">T6SS Phospholipase effector Tle1-like catalytic domain-containing protein</fullName>
    </recommendedName>
</protein>
<dbReference type="PANTHER" id="PTHR33840">
    <property type="match status" value="1"/>
</dbReference>
<evidence type="ECO:0000313" key="3">
    <source>
        <dbReference type="Proteomes" id="UP000053820"/>
    </source>
</evidence>
<feature type="domain" description="T6SS Phospholipase effector Tle1-like catalytic" evidence="1">
    <location>
        <begin position="11"/>
        <end position="110"/>
    </location>
</feature>
<dbReference type="AlphaFoldDB" id="A0A0C9VKA9"/>
<accession>A0A0C9VKA9</accession>
<proteinExistence type="predicted"/>
<reference evidence="2 3" key="1">
    <citation type="submission" date="2014-04" db="EMBL/GenBank/DDBJ databases">
        <title>Evolutionary Origins and Diversification of the Mycorrhizal Mutualists.</title>
        <authorList>
            <consortium name="DOE Joint Genome Institute"/>
            <consortium name="Mycorrhizal Genomics Consortium"/>
            <person name="Kohler A."/>
            <person name="Kuo A."/>
            <person name="Nagy L.G."/>
            <person name="Floudas D."/>
            <person name="Copeland A."/>
            <person name="Barry K.W."/>
            <person name="Cichocki N."/>
            <person name="Veneault-Fourrey C."/>
            <person name="LaButti K."/>
            <person name="Lindquist E.A."/>
            <person name="Lipzen A."/>
            <person name="Lundell T."/>
            <person name="Morin E."/>
            <person name="Murat C."/>
            <person name="Riley R."/>
            <person name="Ohm R."/>
            <person name="Sun H."/>
            <person name="Tunlid A."/>
            <person name="Henrissat B."/>
            <person name="Grigoriev I.V."/>
            <person name="Hibbett D.S."/>
            <person name="Martin F."/>
        </authorList>
    </citation>
    <scope>NUCLEOTIDE SEQUENCE [LARGE SCALE GENOMIC DNA]</scope>
    <source>
        <strain evidence="2 3">MD-312</strain>
    </source>
</reference>
<dbReference type="PANTHER" id="PTHR33840:SF1">
    <property type="entry name" value="TLE1 PHOSPHOLIPASE DOMAIN-CONTAINING PROTEIN"/>
    <property type="match status" value="1"/>
</dbReference>
<evidence type="ECO:0000259" key="1">
    <source>
        <dbReference type="Pfam" id="PF09994"/>
    </source>
</evidence>
<dbReference type="InterPro" id="IPR018712">
    <property type="entry name" value="Tle1-like_cat"/>
</dbReference>
<feature type="non-terminal residue" evidence="2">
    <location>
        <position position="110"/>
    </location>
</feature>
<feature type="non-terminal residue" evidence="2">
    <location>
        <position position="1"/>
    </location>
</feature>
<dbReference type="Proteomes" id="UP000053820">
    <property type="component" value="Unassembled WGS sequence"/>
</dbReference>